<sequence length="339" mass="36285">MQGKLLSTGISAVVLFASAASAGADDKKHTHINDATISFTFENDYFASDDFNYTNGSKASWLSGPRPPAGLAAFAAEHLLGMGPGAEARIGFGLGQSLYTPEHTLATAPLPGEHPYAAYLYGEYTTMVEENDRLTQLTAQVGMVGPSALGEDAQNFAHRLIGGVEAEGWDNQIGDELGIAITLDQRRRIGTSIGDGWIEIDMIPAYGVTVGNVQTDVHTSLTFRIGDNLAKDYGPVRVTPGLGGTAYFASVPGFSWHVFGGFEGRAVARSIFLDGRLFSDDIVTVDKHPLVGDAQAGVVLQYDRFQLSYIHVFRSSEFENSGGSDEFGALSFAMKLGKW</sequence>
<feature type="signal peptide" evidence="1">
    <location>
        <begin position="1"/>
        <end position="22"/>
    </location>
</feature>
<dbReference type="OrthoDB" id="9776275at2"/>
<evidence type="ECO:0000313" key="2">
    <source>
        <dbReference type="EMBL" id="RFB03815.1"/>
    </source>
</evidence>
<dbReference type="RefSeq" id="WP_116390443.1">
    <property type="nucleotide sequence ID" value="NZ_QUQO01000001.1"/>
</dbReference>
<dbReference type="InterPro" id="IPR018707">
    <property type="entry name" value="LpxR"/>
</dbReference>
<feature type="chain" id="PRO_5016588094" evidence="1">
    <location>
        <begin position="23"/>
        <end position="339"/>
    </location>
</feature>
<keyword evidence="3" id="KW-1185">Reference proteome</keyword>
<dbReference type="Pfam" id="PF09982">
    <property type="entry name" value="LpxR"/>
    <property type="match status" value="1"/>
</dbReference>
<proteinExistence type="predicted"/>
<accession>A0A371RED4</accession>
<evidence type="ECO:0000256" key="1">
    <source>
        <dbReference type="SAM" id="SignalP"/>
    </source>
</evidence>
<dbReference type="Proteomes" id="UP000264589">
    <property type="component" value="Unassembled WGS sequence"/>
</dbReference>
<reference evidence="2 3" key="1">
    <citation type="submission" date="2018-08" db="EMBL/GenBank/DDBJ databases">
        <title>Parvularcula sp. SM1705, isolated from surface water of the South Sea China.</title>
        <authorList>
            <person name="Sun L."/>
        </authorList>
    </citation>
    <scope>NUCLEOTIDE SEQUENCE [LARGE SCALE GENOMIC DNA]</scope>
    <source>
        <strain evidence="2 3">SM1705</strain>
    </source>
</reference>
<keyword evidence="1" id="KW-0732">Signal</keyword>
<dbReference type="InterPro" id="IPR037107">
    <property type="entry name" value="Put_OMP_sf"/>
</dbReference>
<evidence type="ECO:0000313" key="3">
    <source>
        <dbReference type="Proteomes" id="UP000264589"/>
    </source>
</evidence>
<organism evidence="2 3">
    <name type="scientific">Parvularcula marina</name>
    <dbReference type="NCBI Taxonomy" id="2292771"/>
    <lineage>
        <taxon>Bacteria</taxon>
        <taxon>Pseudomonadati</taxon>
        <taxon>Pseudomonadota</taxon>
        <taxon>Alphaproteobacteria</taxon>
        <taxon>Parvularculales</taxon>
        <taxon>Parvularculaceae</taxon>
        <taxon>Parvularcula</taxon>
    </lineage>
</organism>
<dbReference type="EMBL" id="QUQO01000001">
    <property type="protein sequence ID" value="RFB03815.1"/>
    <property type="molecule type" value="Genomic_DNA"/>
</dbReference>
<dbReference type="InParanoid" id="A0A371RED4"/>
<comment type="caution">
    <text evidence="2">The sequence shown here is derived from an EMBL/GenBank/DDBJ whole genome shotgun (WGS) entry which is preliminary data.</text>
</comment>
<dbReference type="AlphaFoldDB" id="A0A371RED4"/>
<gene>
    <name evidence="2" type="ORF">DX908_00075</name>
</gene>
<protein>
    <submittedName>
        <fullName evidence="2">Lipid A deacylase LpxR family protein</fullName>
    </submittedName>
</protein>
<name>A0A371RED4_9PROT</name>
<dbReference type="Gene3D" id="2.40.128.140">
    <property type="entry name" value="Outer membrane protein"/>
    <property type="match status" value="1"/>
</dbReference>